<organism evidence="1 2">
    <name type="scientific">Coemansia nantahalensis</name>
    <dbReference type="NCBI Taxonomy" id="2789366"/>
    <lineage>
        <taxon>Eukaryota</taxon>
        <taxon>Fungi</taxon>
        <taxon>Fungi incertae sedis</taxon>
        <taxon>Zoopagomycota</taxon>
        <taxon>Kickxellomycotina</taxon>
        <taxon>Kickxellomycetes</taxon>
        <taxon>Kickxellales</taxon>
        <taxon>Kickxellaceae</taxon>
        <taxon>Coemansia</taxon>
    </lineage>
</organism>
<name>A0ACC1K7G2_9FUNG</name>
<sequence length="407" mass="43588">MATPTHIVVAGGNYAGLNAMRHLYSTLLAGPAPAAVHLTMIDRRDGFLHYVGMTRGLTDLEYGEQLWVPYAASPWLRHPQITVKQGTVVRITDRCVELAGGEMVWFDYLVLALGVARFAPIGVCARTKRDFVHGLAATHAQLAAAKSVAVIGGGAVGIELAADIKSKFTAKKVALVHSRAKLLPGPFLEALRDAVADILEHRLGVRLVLGRRVVAQDPVSADMWGATSNPECVRAVATAATLTLDDNSALSCDLAIRCLGVHNRHALLDFPPDVDITGPAGIRVRPTMQVDDDRLPHIYACGDICDRYQIKLAGVAIHGAYIAARNIARAVLHPARSDLDTSVPRPVGILLLLGHDHSVWQSGDTLHDEHTARMVSDDDMTLARSIAALSLLQVPAAASPYDQPSAT</sequence>
<gene>
    <name evidence="1" type="ORF">IWQ57_000544</name>
</gene>
<proteinExistence type="predicted"/>
<dbReference type="EMBL" id="JANBUJ010000040">
    <property type="protein sequence ID" value="KAJ2775084.1"/>
    <property type="molecule type" value="Genomic_DNA"/>
</dbReference>
<reference evidence="1" key="1">
    <citation type="submission" date="2022-07" db="EMBL/GenBank/DDBJ databases">
        <title>Phylogenomic reconstructions and comparative analyses of Kickxellomycotina fungi.</title>
        <authorList>
            <person name="Reynolds N.K."/>
            <person name="Stajich J.E."/>
            <person name="Barry K."/>
            <person name="Grigoriev I.V."/>
            <person name="Crous P."/>
            <person name="Smith M.E."/>
        </authorList>
    </citation>
    <scope>NUCLEOTIDE SEQUENCE</scope>
    <source>
        <strain evidence="1">CBS 109366</strain>
    </source>
</reference>
<comment type="caution">
    <text evidence="1">The sequence shown here is derived from an EMBL/GenBank/DDBJ whole genome shotgun (WGS) entry which is preliminary data.</text>
</comment>
<keyword evidence="2" id="KW-1185">Reference proteome</keyword>
<protein>
    <submittedName>
        <fullName evidence="1">Uncharacterized protein</fullName>
    </submittedName>
</protein>
<accession>A0ACC1K7G2</accession>
<evidence type="ECO:0000313" key="1">
    <source>
        <dbReference type="EMBL" id="KAJ2775084.1"/>
    </source>
</evidence>
<evidence type="ECO:0000313" key="2">
    <source>
        <dbReference type="Proteomes" id="UP001140234"/>
    </source>
</evidence>
<dbReference type="Proteomes" id="UP001140234">
    <property type="component" value="Unassembled WGS sequence"/>
</dbReference>